<organism evidence="2 3">
    <name type="scientific">Tessaracoccus defluvii</name>
    <dbReference type="NCBI Taxonomy" id="1285901"/>
    <lineage>
        <taxon>Bacteria</taxon>
        <taxon>Bacillati</taxon>
        <taxon>Actinomycetota</taxon>
        <taxon>Actinomycetes</taxon>
        <taxon>Propionibacteriales</taxon>
        <taxon>Propionibacteriaceae</taxon>
        <taxon>Tessaracoccus</taxon>
    </lineage>
</organism>
<dbReference type="SUPFAM" id="SSF47240">
    <property type="entry name" value="Ferritin-like"/>
    <property type="match status" value="1"/>
</dbReference>
<dbReference type="InterPro" id="IPR012347">
    <property type="entry name" value="Ferritin-like"/>
</dbReference>
<evidence type="ECO:0008006" key="4">
    <source>
        <dbReference type="Google" id="ProtNLM"/>
    </source>
</evidence>
<dbReference type="InterPro" id="IPR009078">
    <property type="entry name" value="Ferritin-like_SF"/>
</dbReference>
<evidence type="ECO:0000256" key="1">
    <source>
        <dbReference type="SAM" id="MobiDB-lite"/>
    </source>
</evidence>
<dbReference type="Gene3D" id="1.20.1260.10">
    <property type="match status" value="1"/>
</dbReference>
<feature type="region of interest" description="Disordered" evidence="1">
    <location>
        <begin position="1"/>
        <end position="23"/>
    </location>
</feature>
<evidence type="ECO:0000313" key="3">
    <source>
        <dbReference type="Proteomes" id="UP000516117"/>
    </source>
</evidence>
<reference evidence="2 3" key="1">
    <citation type="submission" date="2020-08" db="EMBL/GenBank/DDBJ databases">
        <title>Genome sequence of Tessaracoccus defluvii JCM 17540T.</title>
        <authorList>
            <person name="Hyun D.-W."/>
            <person name="Bae J.-W."/>
        </authorList>
    </citation>
    <scope>NUCLEOTIDE SEQUENCE [LARGE SCALE GENOMIC DNA]</scope>
    <source>
        <strain evidence="2 3">JCM 17540</strain>
    </source>
</reference>
<evidence type="ECO:0000313" key="2">
    <source>
        <dbReference type="EMBL" id="QNP56523.1"/>
    </source>
</evidence>
<name>A0A7H0H7K7_9ACTN</name>
<dbReference type="Proteomes" id="UP000516117">
    <property type="component" value="Chromosome"/>
</dbReference>
<dbReference type="EMBL" id="CP060789">
    <property type="protein sequence ID" value="QNP56523.1"/>
    <property type="molecule type" value="Genomic_DNA"/>
</dbReference>
<keyword evidence="3" id="KW-1185">Reference proteome</keyword>
<sequence length="291" mass="29619">MRPQPGHLRRAGTPRLPSRAHPGPEAAAAQLALTLLDATLAGLEGAAFWTAQPWLGAARAQCEAHLARVGAPDPLSSDEQPLFGSATPEVAVPADAAAATAALEAARTGAVTALEAGAQAAGDGALRLLYASAATGVTALADTTLPPLALDAAPRRLQESTLAAAQGVALGHAWALIYGLGVGVGRLAGDDPLVALAMPRLAAVKHLRNELREALGASAPSQPAAFELPTAMDTPEAIRQGWAALETRLLEGYAHCVAADPAPRWRQLMAAQVAPVQAVGGQLGHWPGWVA</sequence>
<accession>A0A7H0H7K7</accession>
<gene>
    <name evidence="2" type="ORF">H9L22_03615</name>
</gene>
<dbReference type="AlphaFoldDB" id="A0A7H0H7K7"/>
<proteinExistence type="predicted"/>
<dbReference type="RefSeq" id="WP_187721628.1">
    <property type="nucleotide sequence ID" value="NZ_CP060789.1"/>
</dbReference>
<dbReference type="KEGG" id="tdf:H9L22_03615"/>
<protein>
    <recommendedName>
        <fullName evidence="4">DUF4439 domain-containing protein</fullName>
    </recommendedName>
</protein>